<proteinExistence type="predicted"/>
<reference evidence="1" key="1">
    <citation type="submission" date="2020-05" db="UniProtKB">
        <authorList>
            <consortium name="EnsemblMetazoa"/>
        </authorList>
    </citation>
    <scope>IDENTIFICATION</scope>
    <source>
        <strain evidence="1">SANGQUA</strain>
    </source>
</reference>
<evidence type="ECO:0000313" key="1">
    <source>
        <dbReference type="EnsemblMetazoa" id="AQUA014892-PA"/>
    </source>
</evidence>
<dbReference type="Proteomes" id="UP000076407">
    <property type="component" value="Unassembled WGS sequence"/>
</dbReference>
<organism evidence="1 2">
    <name type="scientific">Anopheles quadriannulatus</name>
    <name type="common">Mosquito</name>
    <dbReference type="NCBI Taxonomy" id="34691"/>
    <lineage>
        <taxon>Eukaryota</taxon>
        <taxon>Metazoa</taxon>
        <taxon>Ecdysozoa</taxon>
        <taxon>Arthropoda</taxon>
        <taxon>Hexapoda</taxon>
        <taxon>Insecta</taxon>
        <taxon>Pterygota</taxon>
        <taxon>Neoptera</taxon>
        <taxon>Endopterygota</taxon>
        <taxon>Diptera</taxon>
        <taxon>Nematocera</taxon>
        <taxon>Culicoidea</taxon>
        <taxon>Culicidae</taxon>
        <taxon>Anophelinae</taxon>
        <taxon>Anopheles</taxon>
    </lineage>
</organism>
<sequence>MCMNDCDFTRHRVVKLVTGVKVKLITQWLGCILCTCCMCSNSRKTIVLMFTKFRLVQRSADLSFTCYRISLSPCGNNATPEHVPRDIAVRRSRRFFCVFSPPPP</sequence>
<evidence type="ECO:0000313" key="2">
    <source>
        <dbReference type="Proteomes" id="UP000076407"/>
    </source>
</evidence>
<protein>
    <submittedName>
        <fullName evidence="1">Uncharacterized protein</fullName>
    </submittedName>
</protein>
<dbReference type="EnsemblMetazoa" id="AQUA014892-RA">
    <property type="protein sequence ID" value="AQUA014892-PA"/>
    <property type="gene ID" value="AQUA014892"/>
</dbReference>
<name>A0A182XST6_ANOQN</name>
<dbReference type="VEuPathDB" id="VectorBase:AQUA014892"/>
<dbReference type="AlphaFoldDB" id="A0A182XST6"/>
<keyword evidence="2" id="KW-1185">Reference proteome</keyword>
<accession>A0A182XST6</accession>